<evidence type="ECO:0000313" key="3">
    <source>
        <dbReference type="Proteomes" id="UP000015105"/>
    </source>
</evidence>
<evidence type="ECO:0000313" key="2">
    <source>
        <dbReference type="EnsemblPlants" id="AET3Gv20679500.1"/>
    </source>
</evidence>
<evidence type="ECO:0000256" key="1">
    <source>
        <dbReference type="SAM" id="MobiDB-lite"/>
    </source>
</evidence>
<dbReference type="Gramene" id="AET3Gv20679500.1">
    <property type="protein sequence ID" value="AET3Gv20679500.1"/>
    <property type="gene ID" value="AET3Gv20679500"/>
</dbReference>
<reference evidence="2" key="3">
    <citation type="journal article" date="2017" name="Nature">
        <title>Genome sequence of the progenitor of the wheat D genome Aegilops tauschii.</title>
        <authorList>
            <person name="Luo M.C."/>
            <person name="Gu Y.Q."/>
            <person name="Puiu D."/>
            <person name="Wang H."/>
            <person name="Twardziok S.O."/>
            <person name="Deal K.R."/>
            <person name="Huo N."/>
            <person name="Zhu T."/>
            <person name="Wang L."/>
            <person name="Wang Y."/>
            <person name="McGuire P.E."/>
            <person name="Liu S."/>
            <person name="Long H."/>
            <person name="Ramasamy R.K."/>
            <person name="Rodriguez J.C."/>
            <person name="Van S.L."/>
            <person name="Yuan L."/>
            <person name="Wang Z."/>
            <person name="Xia Z."/>
            <person name="Xiao L."/>
            <person name="Anderson O.D."/>
            <person name="Ouyang S."/>
            <person name="Liang Y."/>
            <person name="Zimin A.V."/>
            <person name="Pertea G."/>
            <person name="Qi P."/>
            <person name="Bennetzen J.L."/>
            <person name="Dai X."/>
            <person name="Dawson M.W."/>
            <person name="Muller H.G."/>
            <person name="Kugler K."/>
            <person name="Rivarola-Duarte L."/>
            <person name="Spannagl M."/>
            <person name="Mayer K.F.X."/>
            <person name="Lu F.H."/>
            <person name="Bevan M.W."/>
            <person name="Leroy P."/>
            <person name="Li P."/>
            <person name="You F.M."/>
            <person name="Sun Q."/>
            <person name="Liu Z."/>
            <person name="Lyons E."/>
            <person name="Wicker T."/>
            <person name="Salzberg S.L."/>
            <person name="Devos K.M."/>
            <person name="Dvorak J."/>
        </authorList>
    </citation>
    <scope>NUCLEOTIDE SEQUENCE [LARGE SCALE GENOMIC DNA]</scope>
    <source>
        <strain evidence="2">cv. AL8/78</strain>
    </source>
</reference>
<dbReference type="Proteomes" id="UP000015105">
    <property type="component" value="Chromosome 3D"/>
</dbReference>
<feature type="compositionally biased region" description="Basic residues" evidence="1">
    <location>
        <begin position="19"/>
        <end position="28"/>
    </location>
</feature>
<feature type="region of interest" description="Disordered" evidence="1">
    <location>
        <begin position="15"/>
        <end position="52"/>
    </location>
</feature>
<keyword evidence="3" id="KW-1185">Reference proteome</keyword>
<organism evidence="2 3">
    <name type="scientific">Aegilops tauschii subsp. strangulata</name>
    <name type="common">Goatgrass</name>
    <dbReference type="NCBI Taxonomy" id="200361"/>
    <lineage>
        <taxon>Eukaryota</taxon>
        <taxon>Viridiplantae</taxon>
        <taxon>Streptophyta</taxon>
        <taxon>Embryophyta</taxon>
        <taxon>Tracheophyta</taxon>
        <taxon>Spermatophyta</taxon>
        <taxon>Magnoliopsida</taxon>
        <taxon>Liliopsida</taxon>
        <taxon>Poales</taxon>
        <taxon>Poaceae</taxon>
        <taxon>BOP clade</taxon>
        <taxon>Pooideae</taxon>
        <taxon>Triticodae</taxon>
        <taxon>Triticeae</taxon>
        <taxon>Triticinae</taxon>
        <taxon>Aegilops</taxon>
    </lineage>
</organism>
<accession>A0A453FHQ8</accession>
<protein>
    <submittedName>
        <fullName evidence="2">Uncharacterized protein</fullName>
    </submittedName>
</protein>
<reference evidence="2" key="4">
    <citation type="submission" date="2019-03" db="UniProtKB">
        <authorList>
            <consortium name="EnsemblPlants"/>
        </authorList>
    </citation>
    <scope>IDENTIFICATION</scope>
</reference>
<reference evidence="2" key="5">
    <citation type="journal article" date="2021" name="G3 (Bethesda)">
        <title>Aegilops tauschii genome assembly Aet v5.0 features greater sequence contiguity and improved annotation.</title>
        <authorList>
            <person name="Wang L."/>
            <person name="Zhu T."/>
            <person name="Rodriguez J.C."/>
            <person name="Deal K.R."/>
            <person name="Dubcovsky J."/>
            <person name="McGuire P.E."/>
            <person name="Lux T."/>
            <person name="Spannagl M."/>
            <person name="Mayer K.F.X."/>
            <person name="Baldrich P."/>
            <person name="Meyers B.C."/>
            <person name="Huo N."/>
            <person name="Gu Y.Q."/>
            <person name="Zhou H."/>
            <person name="Devos K.M."/>
            <person name="Bennetzen J.L."/>
            <person name="Unver T."/>
            <person name="Budak H."/>
            <person name="Gulick P.J."/>
            <person name="Galiba G."/>
            <person name="Kalapos B."/>
            <person name="Nelson D.R."/>
            <person name="Li P."/>
            <person name="You F.M."/>
            <person name="Luo M.C."/>
            <person name="Dvorak J."/>
        </authorList>
    </citation>
    <scope>NUCLEOTIDE SEQUENCE [LARGE SCALE GENOMIC DNA]</scope>
    <source>
        <strain evidence="2">cv. AL8/78</strain>
    </source>
</reference>
<dbReference type="AlphaFoldDB" id="A0A453FHQ8"/>
<sequence length="136" mass="14796">LRSALPHVKARFPHPLGVSRRRASKAIRCRGAPSAEARQGRPRSRGGCSATSDCLRRRTSCHAASLTARWSSRARPPPPPPRIWTRTCPAPSARPPFPTSATAWLVISAYGSGRRAADSLCDSAMFSDWIARARLP</sequence>
<proteinExistence type="predicted"/>
<reference evidence="3" key="1">
    <citation type="journal article" date="2014" name="Science">
        <title>Ancient hybridizations among the ancestral genomes of bread wheat.</title>
        <authorList>
            <consortium name="International Wheat Genome Sequencing Consortium,"/>
            <person name="Marcussen T."/>
            <person name="Sandve S.R."/>
            <person name="Heier L."/>
            <person name="Spannagl M."/>
            <person name="Pfeifer M."/>
            <person name="Jakobsen K.S."/>
            <person name="Wulff B.B."/>
            <person name="Steuernagel B."/>
            <person name="Mayer K.F."/>
            <person name="Olsen O.A."/>
        </authorList>
    </citation>
    <scope>NUCLEOTIDE SEQUENCE [LARGE SCALE GENOMIC DNA]</scope>
    <source>
        <strain evidence="3">cv. AL8/78</strain>
    </source>
</reference>
<name>A0A453FHQ8_AEGTS</name>
<dbReference type="EnsemblPlants" id="AET3Gv20679500.1">
    <property type="protein sequence ID" value="AET3Gv20679500.1"/>
    <property type="gene ID" value="AET3Gv20679500"/>
</dbReference>
<reference evidence="3" key="2">
    <citation type="journal article" date="2017" name="Nat. Plants">
        <title>The Aegilops tauschii genome reveals multiple impacts of transposons.</title>
        <authorList>
            <person name="Zhao G."/>
            <person name="Zou C."/>
            <person name="Li K."/>
            <person name="Wang K."/>
            <person name="Li T."/>
            <person name="Gao L."/>
            <person name="Zhang X."/>
            <person name="Wang H."/>
            <person name="Yang Z."/>
            <person name="Liu X."/>
            <person name="Jiang W."/>
            <person name="Mao L."/>
            <person name="Kong X."/>
            <person name="Jiao Y."/>
            <person name="Jia J."/>
        </authorList>
    </citation>
    <scope>NUCLEOTIDE SEQUENCE [LARGE SCALE GENOMIC DNA]</scope>
    <source>
        <strain evidence="3">cv. AL8/78</strain>
    </source>
</reference>